<organism evidence="2 3">
    <name type="scientific">Gandjariella thermophila</name>
    <dbReference type="NCBI Taxonomy" id="1931992"/>
    <lineage>
        <taxon>Bacteria</taxon>
        <taxon>Bacillati</taxon>
        <taxon>Actinomycetota</taxon>
        <taxon>Actinomycetes</taxon>
        <taxon>Pseudonocardiales</taxon>
        <taxon>Pseudonocardiaceae</taxon>
        <taxon>Gandjariella</taxon>
    </lineage>
</organism>
<accession>A0A4D4JDB5</accession>
<dbReference type="RefSeq" id="WP_192909752.1">
    <property type="nucleotide sequence ID" value="NZ_BJFL01000049.1"/>
</dbReference>
<gene>
    <name evidence="2" type="ORF">GTS_52570</name>
</gene>
<keyword evidence="3" id="KW-1185">Reference proteome</keyword>
<comment type="caution">
    <text evidence="2">The sequence shown here is derived from an EMBL/GenBank/DDBJ whole genome shotgun (WGS) entry which is preliminary data.</text>
</comment>
<reference evidence="3" key="1">
    <citation type="submission" date="2019-04" db="EMBL/GenBank/DDBJ databases">
        <title>Draft genome sequence of Pseudonocardiaceae bacterium SL3-2-4.</title>
        <authorList>
            <person name="Ningsih F."/>
            <person name="Yokota A."/>
            <person name="Sakai Y."/>
            <person name="Nanatani K."/>
            <person name="Yabe S."/>
            <person name="Oetari A."/>
            <person name="Sjamsuridzal W."/>
        </authorList>
    </citation>
    <scope>NUCLEOTIDE SEQUENCE [LARGE SCALE GENOMIC DNA]</scope>
    <source>
        <strain evidence="3">SL3-2-4</strain>
    </source>
</reference>
<dbReference type="Gene3D" id="3.30.750.24">
    <property type="entry name" value="STAS domain"/>
    <property type="match status" value="1"/>
</dbReference>
<dbReference type="Pfam" id="PF01740">
    <property type="entry name" value="STAS"/>
    <property type="match status" value="1"/>
</dbReference>
<dbReference type="AlphaFoldDB" id="A0A4D4JDB5"/>
<evidence type="ECO:0000313" key="2">
    <source>
        <dbReference type="EMBL" id="GDY33624.1"/>
    </source>
</evidence>
<protein>
    <recommendedName>
        <fullName evidence="1">STAS domain-containing protein</fullName>
    </recommendedName>
</protein>
<dbReference type="EMBL" id="BJFL01000049">
    <property type="protein sequence ID" value="GDY33624.1"/>
    <property type="molecule type" value="Genomic_DNA"/>
</dbReference>
<dbReference type="SUPFAM" id="SSF52091">
    <property type="entry name" value="SpoIIaa-like"/>
    <property type="match status" value="1"/>
</dbReference>
<dbReference type="InterPro" id="IPR036513">
    <property type="entry name" value="STAS_dom_sf"/>
</dbReference>
<feature type="domain" description="STAS" evidence="1">
    <location>
        <begin position="2"/>
        <end position="49"/>
    </location>
</feature>
<sequence>MNVLVQYHNRCQLCRTPLRVVATQRAVLRPLYAAGADDMLEVYPTVADALRRPHVL</sequence>
<dbReference type="Proteomes" id="UP000298860">
    <property type="component" value="Unassembled WGS sequence"/>
</dbReference>
<evidence type="ECO:0000313" key="3">
    <source>
        <dbReference type="Proteomes" id="UP000298860"/>
    </source>
</evidence>
<proteinExistence type="predicted"/>
<evidence type="ECO:0000259" key="1">
    <source>
        <dbReference type="Pfam" id="PF01740"/>
    </source>
</evidence>
<name>A0A4D4JDB5_9PSEU</name>
<dbReference type="InterPro" id="IPR002645">
    <property type="entry name" value="STAS_dom"/>
</dbReference>